<comment type="caution">
    <text evidence="1">The sequence shown here is derived from an EMBL/GenBank/DDBJ whole genome shotgun (WGS) entry which is preliminary data.</text>
</comment>
<sequence>MKSGGSPQGRERLDWTATAHHCHYRCSLPLPLPLLTAQSFAVAHYSGAYWSCCYAAHCSKASRSCLLSITAHCLPLLTACHCSLLSHLLLLTTQGLARVAAAHCSGGLLESLLCCSLLNSFSELLVAAYCFTLLEFLLALTDSFSPSPQLRYAFSLDLES</sequence>
<organism evidence="1 2">
    <name type="scientific">Rubroshorea leprosula</name>
    <dbReference type="NCBI Taxonomy" id="152421"/>
    <lineage>
        <taxon>Eukaryota</taxon>
        <taxon>Viridiplantae</taxon>
        <taxon>Streptophyta</taxon>
        <taxon>Embryophyta</taxon>
        <taxon>Tracheophyta</taxon>
        <taxon>Spermatophyta</taxon>
        <taxon>Magnoliopsida</taxon>
        <taxon>eudicotyledons</taxon>
        <taxon>Gunneridae</taxon>
        <taxon>Pentapetalae</taxon>
        <taxon>rosids</taxon>
        <taxon>malvids</taxon>
        <taxon>Malvales</taxon>
        <taxon>Dipterocarpaceae</taxon>
        <taxon>Rubroshorea</taxon>
    </lineage>
</organism>
<evidence type="ECO:0000313" key="1">
    <source>
        <dbReference type="EMBL" id="GKV37481.1"/>
    </source>
</evidence>
<keyword evidence="2" id="KW-1185">Reference proteome</keyword>
<accession>A0AAV5LKZ8</accession>
<gene>
    <name evidence="1" type="ORF">SLEP1_g45507</name>
</gene>
<evidence type="ECO:0000313" key="2">
    <source>
        <dbReference type="Proteomes" id="UP001054252"/>
    </source>
</evidence>
<dbReference type="Proteomes" id="UP001054252">
    <property type="component" value="Unassembled WGS sequence"/>
</dbReference>
<proteinExistence type="predicted"/>
<name>A0AAV5LKZ8_9ROSI</name>
<reference evidence="1 2" key="1">
    <citation type="journal article" date="2021" name="Commun. Biol.">
        <title>The genome of Shorea leprosula (Dipterocarpaceae) highlights the ecological relevance of drought in aseasonal tropical rainforests.</title>
        <authorList>
            <person name="Ng K.K.S."/>
            <person name="Kobayashi M.J."/>
            <person name="Fawcett J.A."/>
            <person name="Hatakeyama M."/>
            <person name="Paape T."/>
            <person name="Ng C.H."/>
            <person name="Ang C.C."/>
            <person name="Tnah L.H."/>
            <person name="Lee C.T."/>
            <person name="Nishiyama T."/>
            <person name="Sese J."/>
            <person name="O'Brien M.J."/>
            <person name="Copetti D."/>
            <person name="Mohd Noor M.I."/>
            <person name="Ong R.C."/>
            <person name="Putra M."/>
            <person name="Sireger I.Z."/>
            <person name="Indrioko S."/>
            <person name="Kosugi Y."/>
            <person name="Izuno A."/>
            <person name="Isagi Y."/>
            <person name="Lee S.L."/>
            <person name="Shimizu K.K."/>
        </authorList>
    </citation>
    <scope>NUCLEOTIDE SEQUENCE [LARGE SCALE GENOMIC DNA]</scope>
    <source>
        <strain evidence="1">214</strain>
    </source>
</reference>
<protein>
    <submittedName>
        <fullName evidence="1">Uncharacterized protein</fullName>
    </submittedName>
</protein>
<dbReference type="AlphaFoldDB" id="A0AAV5LKZ8"/>
<dbReference type="EMBL" id="BPVZ01000122">
    <property type="protein sequence ID" value="GKV37481.1"/>
    <property type="molecule type" value="Genomic_DNA"/>
</dbReference>